<feature type="transmembrane region" description="Helical" evidence="1">
    <location>
        <begin position="189"/>
        <end position="209"/>
    </location>
</feature>
<keyword evidence="1" id="KW-0472">Membrane</keyword>
<dbReference type="AlphaFoldDB" id="A0A1E8GPT7"/>
<feature type="transmembrane region" description="Helical" evidence="1">
    <location>
        <begin position="140"/>
        <end position="160"/>
    </location>
</feature>
<name>A0A1E8GPT7_9LACT</name>
<dbReference type="STRING" id="1859473.BG261_09010"/>
<evidence type="ECO:0000313" key="3">
    <source>
        <dbReference type="Proteomes" id="UP000178622"/>
    </source>
</evidence>
<reference evidence="3" key="1">
    <citation type="submission" date="2016-09" db="EMBL/GenBank/DDBJ databases">
        <title>Draft genome sequence of a novel species of the family Streptococcaceae isolated from flowers.</title>
        <authorList>
            <person name="Chuah L.-O."/>
            <person name="Yap K.-P."/>
            <person name="Thong K.L."/>
            <person name="Liong M.T."/>
            <person name="Ahmad R."/>
            <person name="Rusul G."/>
        </authorList>
    </citation>
    <scope>NUCLEOTIDE SEQUENCE [LARGE SCALE GENOMIC DNA]</scope>
    <source>
        <strain evidence="3">DF1</strain>
    </source>
</reference>
<keyword evidence="1" id="KW-0812">Transmembrane</keyword>
<keyword evidence="1" id="KW-1133">Transmembrane helix</keyword>
<dbReference type="EMBL" id="MKIR01000002">
    <property type="protein sequence ID" value="OFI50249.1"/>
    <property type="molecule type" value="Genomic_DNA"/>
</dbReference>
<protein>
    <submittedName>
        <fullName evidence="2">Uncharacterized protein</fullName>
    </submittedName>
</protein>
<feature type="transmembrane region" description="Helical" evidence="1">
    <location>
        <begin position="36"/>
        <end position="54"/>
    </location>
</feature>
<organism evidence="2 3">
    <name type="scientific">Floricoccus tropicus</name>
    <dbReference type="NCBI Taxonomy" id="1859473"/>
    <lineage>
        <taxon>Bacteria</taxon>
        <taxon>Bacillati</taxon>
        <taxon>Bacillota</taxon>
        <taxon>Bacilli</taxon>
        <taxon>Lactobacillales</taxon>
        <taxon>Streptococcaceae</taxon>
        <taxon>Floricoccus</taxon>
    </lineage>
</organism>
<dbReference type="RefSeq" id="WP_070791469.1">
    <property type="nucleotide sequence ID" value="NZ_MKIR01000002.1"/>
</dbReference>
<keyword evidence="3" id="KW-1185">Reference proteome</keyword>
<dbReference type="Proteomes" id="UP000178622">
    <property type="component" value="Unassembled WGS sequence"/>
</dbReference>
<comment type="caution">
    <text evidence="2">The sequence shown here is derived from an EMBL/GenBank/DDBJ whole genome shotgun (WGS) entry which is preliminary data.</text>
</comment>
<sequence length="210" mass="24406">MGKKKNSNIKKTAQQLNNEYLMSFASTRGSLGMLRVAWAGMFFAGMDCLMIWWTLIDSNIRPWTSIWMYIIIINFVFMTICVILSYIPRILYKYQMFSSFMFVIFTLLLPISIQTTIYIILRDSDDYINGLNFGDMISKIYLICILLIYVISLVYNYFWLKNQLKEGFSENRVLKNYSTKSIVYSPKSLSIIGGISLASIAIGSLAYYWQ</sequence>
<evidence type="ECO:0000256" key="1">
    <source>
        <dbReference type="SAM" id="Phobius"/>
    </source>
</evidence>
<dbReference type="OrthoDB" id="2194676at2"/>
<feature type="transmembrane region" description="Helical" evidence="1">
    <location>
        <begin position="66"/>
        <end position="87"/>
    </location>
</feature>
<feature type="transmembrane region" description="Helical" evidence="1">
    <location>
        <begin position="99"/>
        <end position="120"/>
    </location>
</feature>
<proteinExistence type="predicted"/>
<evidence type="ECO:0000313" key="2">
    <source>
        <dbReference type="EMBL" id="OFI50249.1"/>
    </source>
</evidence>
<gene>
    <name evidence="2" type="ORF">BG261_09010</name>
</gene>
<accession>A0A1E8GPT7</accession>